<feature type="region of interest" description="Disordered" evidence="1">
    <location>
        <begin position="61"/>
        <end position="114"/>
    </location>
</feature>
<dbReference type="AlphaFoldDB" id="A0A6A6YR22"/>
<dbReference type="Proteomes" id="UP000504636">
    <property type="component" value="Unplaced"/>
</dbReference>
<evidence type="ECO:0000313" key="3">
    <source>
        <dbReference type="Proteomes" id="UP000504636"/>
    </source>
</evidence>
<dbReference type="EMBL" id="MU003700">
    <property type="protein sequence ID" value="KAF2810327.1"/>
    <property type="molecule type" value="Genomic_DNA"/>
</dbReference>
<feature type="compositionally biased region" description="Polar residues" evidence="1">
    <location>
        <begin position="104"/>
        <end position="114"/>
    </location>
</feature>
<evidence type="ECO:0000256" key="1">
    <source>
        <dbReference type="SAM" id="MobiDB-lite"/>
    </source>
</evidence>
<feature type="compositionally biased region" description="Polar residues" evidence="1">
    <location>
        <begin position="69"/>
        <end position="79"/>
    </location>
</feature>
<gene>
    <name evidence="2 4" type="ORF">BDZ99DRAFT_309474</name>
</gene>
<reference evidence="4" key="2">
    <citation type="submission" date="2020-04" db="EMBL/GenBank/DDBJ databases">
        <authorList>
            <consortium name="NCBI Genome Project"/>
        </authorList>
    </citation>
    <scope>NUCLEOTIDE SEQUENCE</scope>
    <source>
        <strain evidence="4">CBS 304.34</strain>
    </source>
</reference>
<keyword evidence="3" id="KW-1185">Reference proteome</keyword>
<organism evidence="2">
    <name type="scientific">Mytilinidion resinicola</name>
    <dbReference type="NCBI Taxonomy" id="574789"/>
    <lineage>
        <taxon>Eukaryota</taxon>
        <taxon>Fungi</taxon>
        <taxon>Dikarya</taxon>
        <taxon>Ascomycota</taxon>
        <taxon>Pezizomycotina</taxon>
        <taxon>Dothideomycetes</taxon>
        <taxon>Pleosporomycetidae</taxon>
        <taxon>Mytilinidiales</taxon>
        <taxon>Mytilinidiaceae</taxon>
        <taxon>Mytilinidion</taxon>
    </lineage>
</organism>
<evidence type="ECO:0000313" key="2">
    <source>
        <dbReference type="EMBL" id="KAF2810327.1"/>
    </source>
</evidence>
<proteinExistence type="predicted"/>
<evidence type="ECO:0000313" key="4">
    <source>
        <dbReference type="RefSeq" id="XP_033577291.1"/>
    </source>
</evidence>
<dbReference type="GeneID" id="54455145"/>
<reference evidence="2 4" key="1">
    <citation type="journal article" date="2020" name="Stud. Mycol.">
        <title>101 Dothideomycetes genomes: a test case for predicting lifestyles and emergence of pathogens.</title>
        <authorList>
            <person name="Haridas S."/>
            <person name="Albert R."/>
            <person name="Binder M."/>
            <person name="Bloem J."/>
            <person name="Labutti K."/>
            <person name="Salamov A."/>
            <person name="Andreopoulos B."/>
            <person name="Baker S."/>
            <person name="Barry K."/>
            <person name="Bills G."/>
            <person name="Bluhm B."/>
            <person name="Cannon C."/>
            <person name="Castanera R."/>
            <person name="Culley D."/>
            <person name="Daum C."/>
            <person name="Ezra D."/>
            <person name="Gonzalez J."/>
            <person name="Henrissat B."/>
            <person name="Kuo A."/>
            <person name="Liang C."/>
            <person name="Lipzen A."/>
            <person name="Lutzoni F."/>
            <person name="Magnuson J."/>
            <person name="Mondo S."/>
            <person name="Nolan M."/>
            <person name="Ohm R."/>
            <person name="Pangilinan J."/>
            <person name="Park H.-J."/>
            <person name="Ramirez L."/>
            <person name="Alfaro M."/>
            <person name="Sun H."/>
            <person name="Tritt A."/>
            <person name="Yoshinaga Y."/>
            <person name="Zwiers L.-H."/>
            <person name="Turgeon B."/>
            <person name="Goodwin S."/>
            <person name="Spatafora J."/>
            <person name="Crous P."/>
            <person name="Grigoriev I."/>
        </authorList>
    </citation>
    <scope>NUCLEOTIDE SEQUENCE</scope>
    <source>
        <strain evidence="2 4">CBS 304.34</strain>
    </source>
</reference>
<protein>
    <submittedName>
        <fullName evidence="2 4">Uncharacterized protein</fullName>
    </submittedName>
</protein>
<reference evidence="4" key="3">
    <citation type="submission" date="2025-04" db="UniProtKB">
        <authorList>
            <consortium name="RefSeq"/>
        </authorList>
    </citation>
    <scope>IDENTIFICATION</scope>
    <source>
        <strain evidence="4">CBS 304.34</strain>
    </source>
</reference>
<name>A0A6A6YR22_9PEZI</name>
<dbReference type="RefSeq" id="XP_033577291.1">
    <property type="nucleotide sequence ID" value="XM_033714252.1"/>
</dbReference>
<accession>A0A6A6YR22</accession>
<sequence>MRNLWQVPQRTTLTPPLFSNMITALVERKSPSRVGKRTRAGSKFQDEKIRDTIGYITHFLSERQGPQKGKTTNEINANQPAPFPDPIRISPKKEYPPSRPTQTPPLVNTNAPNT</sequence>